<feature type="domain" description="Transposase IS204/IS1001/IS1096/IS1165 DDE" evidence="1">
    <location>
        <begin position="7"/>
        <end position="94"/>
    </location>
</feature>
<dbReference type="EMBL" id="CP118083">
    <property type="protein sequence ID" value="WEB54353.1"/>
    <property type="molecule type" value="Genomic_DNA"/>
</dbReference>
<dbReference type="AlphaFoldDB" id="A0AAX3NHY7"/>
<accession>A0AAX3NHY7</accession>
<dbReference type="InterPro" id="IPR002560">
    <property type="entry name" value="Transposase_DDE"/>
</dbReference>
<dbReference type="RefSeq" id="WP_141563029.1">
    <property type="nucleotide sequence ID" value="NZ_CABFNK010000002.1"/>
</dbReference>
<sequence length="111" mass="12395">MGGARQLEELLRGLLGRPIGRAGSELKHWVFRAPRSHIPEIVEPAGKIRRRRPDILRTIGPGYPNARLEAFDNGIKVTVRVAYGFHHVTNLISLIMLRCGGLDIRLPEPVS</sequence>
<protein>
    <submittedName>
        <fullName evidence="2">Transposase</fullName>
    </submittedName>
</protein>
<dbReference type="PANTHER" id="PTHR33498">
    <property type="entry name" value="TRANSPOSASE FOR INSERTION SEQUENCE ELEMENT IS1557"/>
    <property type="match status" value="1"/>
</dbReference>
<gene>
    <name evidence="2" type="ORF">PUW55_09150</name>
</gene>
<organism evidence="2 3">
    <name type="scientific">Bifidobacterium breve</name>
    <dbReference type="NCBI Taxonomy" id="1685"/>
    <lineage>
        <taxon>Bacteria</taxon>
        <taxon>Bacillati</taxon>
        <taxon>Actinomycetota</taxon>
        <taxon>Actinomycetes</taxon>
        <taxon>Bifidobacteriales</taxon>
        <taxon>Bifidobacteriaceae</taxon>
        <taxon>Bifidobacterium</taxon>
    </lineage>
</organism>
<dbReference type="InterPro" id="IPR047951">
    <property type="entry name" value="Transpos_ISL3"/>
</dbReference>
<evidence type="ECO:0000313" key="3">
    <source>
        <dbReference type="Proteomes" id="UP001219009"/>
    </source>
</evidence>
<reference evidence="2" key="1">
    <citation type="submission" date="2023-02" db="EMBL/GenBank/DDBJ databases">
        <authorList>
            <person name="Whidbey C."/>
        </authorList>
    </citation>
    <scope>NUCLEOTIDE SEQUENCE</scope>
    <source>
        <strain evidence="2">VSI11</strain>
    </source>
</reference>
<dbReference type="Proteomes" id="UP001219009">
    <property type="component" value="Chromosome"/>
</dbReference>
<evidence type="ECO:0000259" key="1">
    <source>
        <dbReference type="Pfam" id="PF01610"/>
    </source>
</evidence>
<dbReference type="Pfam" id="PF01610">
    <property type="entry name" value="DDE_Tnp_ISL3"/>
    <property type="match status" value="1"/>
</dbReference>
<evidence type="ECO:0000313" key="2">
    <source>
        <dbReference type="EMBL" id="WEB54353.1"/>
    </source>
</evidence>
<proteinExistence type="predicted"/>
<name>A0AAX3NHY7_BIFBR</name>
<dbReference type="PANTHER" id="PTHR33498:SF1">
    <property type="entry name" value="TRANSPOSASE FOR INSERTION SEQUENCE ELEMENT IS1557"/>
    <property type="match status" value="1"/>
</dbReference>